<keyword evidence="2" id="KW-1185">Reference proteome</keyword>
<dbReference type="Proteomes" id="UP001590950">
    <property type="component" value="Unassembled WGS sequence"/>
</dbReference>
<dbReference type="EMBL" id="JBEFKJ010000031">
    <property type="protein sequence ID" value="KAL2038595.1"/>
    <property type="molecule type" value="Genomic_DNA"/>
</dbReference>
<dbReference type="Gene3D" id="1.10.630.10">
    <property type="entry name" value="Cytochrome P450"/>
    <property type="match status" value="1"/>
</dbReference>
<evidence type="ECO:0000313" key="1">
    <source>
        <dbReference type="EMBL" id="KAL2038595.1"/>
    </source>
</evidence>
<evidence type="ECO:0000313" key="2">
    <source>
        <dbReference type="Proteomes" id="UP001590950"/>
    </source>
</evidence>
<dbReference type="SUPFAM" id="SSF48264">
    <property type="entry name" value="Cytochrome P450"/>
    <property type="match status" value="1"/>
</dbReference>
<dbReference type="PANTHER" id="PTHR47582:SF1">
    <property type="entry name" value="P450, PUTATIVE (EUROFUNG)-RELATED"/>
    <property type="match status" value="1"/>
</dbReference>
<sequence length="165" mass="18470">MMLMSGFLPGLLTPKGYAGREKIIEIFQRDFAAKDTETASILTKARHKVLQRYFSAEDIASHECVNGLAILLNSVPIAFWTIYHISSDQEVLKIVRHHVETITTVEEKGGKIFRAIDLARLEALPILASVVQESLRFRTTGVEPRMAMENVMQATVISQRTPVTS</sequence>
<dbReference type="InterPro" id="IPR053007">
    <property type="entry name" value="CYP450_monoxygenase_sec-met"/>
</dbReference>
<comment type="caution">
    <text evidence="1">The sequence shown here is derived from an EMBL/GenBank/DDBJ whole genome shotgun (WGS) entry which is preliminary data.</text>
</comment>
<dbReference type="InterPro" id="IPR036396">
    <property type="entry name" value="Cyt_P450_sf"/>
</dbReference>
<organism evidence="1 2">
    <name type="scientific">Stereocaulon virgatum</name>
    <dbReference type="NCBI Taxonomy" id="373712"/>
    <lineage>
        <taxon>Eukaryota</taxon>
        <taxon>Fungi</taxon>
        <taxon>Dikarya</taxon>
        <taxon>Ascomycota</taxon>
        <taxon>Pezizomycotina</taxon>
        <taxon>Lecanoromycetes</taxon>
        <taxon>OSLEUM clade</taxon>
        <taxon>Lecanoromycetidae</taxon>
        <taxon>Lecanorales</taxon>
        <taxon>Lecanorineae</taxon>
        <taxon>Stereocaulaceae</taxon>
        <taxon>Stereocaulon</taxon>
    </lineage>
</organism>
<gene>
    <name evidence="1" type="ORF">N7G274_008643</name>
</gene>
<accession>A0ABR4A0K4</accession>
<proteinExistence type="predicted"/>
<name>A0ABR4A0K4_9LECA</name>
<reference evidence="1 2" key="1">
    <citation type="submission" date="2024-09" db="EMBL/GenBank/DDBJ databases">
        <title>Rethinking Asexuality: The Enigmatic Case of Functional Sexual Genes in Lepraria (Stereocaulaceae).</title>
        <authorList>
            <person name="Doellman M."/>
            <person name="Sun Y."/>
            <person name="Barcenas-Pena A."/>
            <person name="Lumbsch H.T."/>
            <person name="Grewe F."/>
        </authorList>
    </citation>
    <scope>NUCLEOTIDE SEQUENCE [LARGE SCALE GENOMIC DNA]</scope>
    <source>
        <strain evidence="1 2">Mercado 3170</strain>
    </source>
</reference>
<protein>
    <submittedName>
        <fullName evidence="1">Uncharacterized protein</fullName>
    </submittedName>
</protein>
<dbReference type="PANTHER" id="PTHR47582">
    <property type="entry name" value="P450, PUTATIVE (EUROFUNG)-RELATED"/>
    <property type="match status" value="1"/>
</dbReference>